<feature type="region of interest" description="Disordered" evidence="1">
    <location>
        <begin position="388"/>
        <end position="460"/>
    </location>
</feature>
<sequence length="480" mass="52136">MSTIYNTHKTLLPKNGPPSLREALRQSTPPVGRSVAITLAVAFTAIFAVRVYRKFLRIPAKRTSSLTVARSVIRAVQKDLQHSALTPFKSRYPRSAADITPESLVLPKIFARFPAFPAPLNLSQRAFVCWDLAVYNSCKEVTIYVPLDTFWRFHMARSVKKQMQVPSERIAAAPSLSACLTLISDEPWSEGGMVRAADTDPVCADALVHSHSDAISSVDNLQVIFRTADAVDHVPCVKPSDTVCVSSTPPRRSGQRVIRKGPVPPKHTEPDATSNAVSSESTAASAPRITAAPVGRLKTASVDFVLFLAWKVISQKRVVPRPRRRFRPSREFLQRVVCQHVKYNTRVAASAATPHALKVYASPAVPRAPPAASAPVLPSSPKEIEFRTSTAARPAGKLTASPRASASEPRLSRNNLLRPSPNVSIRGKQLYGARKSLRSQPLRVPRLQAASSGSDDSFASNAHSAGMCLDARPSRAGELC</sequence>
<accession>A0ABQ8KMV1</accession>
<feature type="region of interest" description="Disordered" evidence="1">
    <location>
        <begin position="242"/>
        <end position="288"/>
    </location>
</feature>
<keyword evidence="4" id="KW-1185">Reference proteome</keyword>
<reference evidence="3 4" key="1">
    <citation type="journal article" date="2021" name="Environ. Microbiol.">
        <title>Gene family expansions and transcriptome signatures uncover fungal adaptations to wood decay.</title>
        <authorList>
            <person name="Hage H."/>
            <person name="Miyauchi S."/>
            <person name="Viragh M."/>
            <person name="Drula E."/>
            <person name="Min B."/>
            <person name="Chaduli D."/>
            <person name="Navarro D."/>
            <person name="Favel A."/>
            <person name="Norest M."/>
            <person name="Lesage-Meessen L."/>
            <person name="Balint B."/>
            <person name="Merenyi Z."/>
            <person name="de Eugenio L."/>
            <person name="Morin E."/>
            <person name="Martinez A.T."/>
            <person name="Baldrian P."/>
            <person name="Stursova M."/>
            <person name="Martinez M.J."/>
            <person name="Novotny C."/>
            <person name="Magnuson J.K."/>
            <person name="Spatafora J.W."/>
            <person name="Maurice S."/>
            <person name="Pangilinan J."/>
            <person name="Andreopoulos W."/>
            <person name="LaButti K."/>
            <person name="Hundley H."/>
            <person name="Na H."/>
            <person name="Kuo A."/>
            <person name="Barry K."/>
            <person name="Lipzen A."/>
            <person name="Henrissat B."/>
            <person name="Riley R."/>
            <person name="Ahrendt S."/>
            <person name="Nagy L.G."/>
            <person name="Grigoriev I.V."/>
            <person name="Martin F."/>
            <person name="Rosso M.N."/>
        </authorList>
    </citation>
    <scope>NUCLEOTIDE SEQUENCE [LARGE SCALE GENOMIC DNA]</scope>
    <source>
        <strain evidence="3 4">CIRM-BRFM 1785</strain>
    </source>
</reference>
<keyword evidence="2" id="KW-1133">Transmembrane helix</keyword>
<dbReference type="EMBL" id="JADCUA010000005">
    <property type="protein sequence ID" value="KAH9839747.1"/>
    <property type="molecule type" value="Genomic_DNA"/>
</dbReference>
<evidence type="ECO:0000256" key="2">
    <source>
        <dbReference type="SAM" id="Phobius"/>
    </source>
</evidence>
<dbReference type="GeneID" id="72002197"/>
<evidence type="ECO:0000313" key="3">
    <source>
        <dbReference type="EMBL" id="KAH9839747.1"/>
    </source>
</evidence>
<feature type="transmembrane region" description="Helical" evidence="2">
    <location>
        <begin position="34"/>
        <end position="52"/>
    </location>
</feature>
<evidence type="ECO:0000256" key="1">
    <source>
        <dbReference type="SAM" id="MobiDB-lite"/>
    </source>
</evidence>
<name>A0ABQ8KMV1_9APHY</name>
<feature type="compositionally biased region" description="Polar residues" evidence="1">
    <location>
        <begin position="412"/>
        <end position="423"/>
    </location>
</feature>
<evidence type="ECO:0000313" key="4">
    <source>
        <dbReference type="Proteomes" id="UP000814176"/>
    </source>
</evidence>
<dbReference type="RefSeq" id="XP_047781397.1">
    <property type="nucleotide sequence ID" value="XM_047921465.1"/>
</dbReference>
<feature type="compositionally biased region" description="Polar residues" evidence="1">
    <location>
        <begin position="271"/>
        <end position="284"/>
    </location>
</feature>
<protein>
    <submittedName>
        <fullName evidence="3">Uncharacterized protein</fullName>
    </submittedName>
</protein>
<gene>
    <name evidence="3" type="ORF">C8Q71DRAFT_721590</name>
</gene>
<dbReference type="Proteomes" id="UP000814176">
    <property type="component" value="Unassembled WGS sequence"/>
</dbReference>
<feature type="compositionally biased region" description="Low complexity" evidence="1">
    <location>
        <begin position="449"/>
        <end position="460"/>
    </location>
</feature>
<organism evidence="3 4">
    <name type="scientific">Rhodofomes roseus</name>
    <dbReference type="NCBI Taxonomy" id="34475"/>
    <lineage>
        <taxon>Eukaryota</taxon>
        <taxon>Fungi</taxon>
        <taxon>Dikarya</taxon>
        <taxon>Basidiomycota</taxon>
        <taxon>Agaricomycotina</taxon>
        <taxon>Agaricomycetes</taxon>
        <taxon>Polyporales</taxon>
        <taxon>Rhodofomes</taxon>
    </lineage>
</organism>
<comment type="caution">
    <text evidence="3">The sequence shown here is derived from an EMBL/GenBank/DDBJ whole genome shotgun (WGS) entry which is preliminary data.</text>
</comment>
<keyword evidence="2" id="KW-0472">Membrane</keyword>
<keyword evidence="2" id="KW-0812">Transmembrane</keyword>
<proteinExistence type="predicted"/>